<feature type="transmembrane region" description="Helical" evidence="1">
    <location>
        <begin position="48"/>
        <end position="65"/>
    </location>
</feature>
<keyword evidence="1" id="KW-0472">Membrane</keyword>
<dbReference type="RefSeq" id="WP_089124418.1">
    <property type="nucleotide sequence ID" value="NZ_BSPV01000003.1"/>
</dbReference>
<name>A0A557P757_9VIBR</name>
<organism evidence="4 5">
    <name type="scientific">Vibrio algivorus</name>
    <dbReference type="NCBI Taxonomy" id="1667024"/>
    <lineage>
        <taxon>Bacteria</taxon>
        <taxon>Pseudomonadati</taxon>
        <taxon>Pseudomonadota</taxon>
        <taxon>Gammaproteobacteria</taxon>
        <taxon>Vibrionales</taxon>
        <taxon>Vibrionaceae</taxon>
        <taxon>Vibrio</taxon>
    </lineage>
</organism>
<feature type="domain" description="DUF1468" evidence="2">
    <location>
        <begin position="11"/>
        <end position="147"/>
    </location>
</feature>
<reference evidence="3" key="1">
    <citation type="journal article" date="2014" name="Int. J. Syst. Evol. Microbiol.">
        <title>Complete genome of a new Firmicutes species belonging to the dominant human colonic microbiota ('Ruminococcus bicirculans') reveals two chromosomes and a selective capacity to utilize plant glucans.</title>
        <authorList>
            <consortium name="NISC Comparative Sequencing Program"/>
            <person name="Wegmann U."/>
            <person name="Louis P."/>
            <person name="Goesmann A."/>
            <person name="Henrissat B."/>
            <person name="Duncan S.H."/>
            <person name="Flint H.J."/>
        </authorList>
    </citation>
    <scope>NUCLEOTIDE SEQUENCE</scope>
    <source>
        <strain evidence="3">NBRC 111146</strain>
    </source>
</reference>
<evidence type="ECO:0000256" key="1">
    <source>
        <dbReference type="SAM" id="Phobius"/>
    </source>
</evidence>
<reference evidence="4 5" key="3">
    <citation type="submission" date="2019-07" db="EMBL/GenBank/DDBJ databases">
        <title>The draft genome sequence of Vibrio algivorus M1486.</title>
        <authorList>
            <person name="Meng X."/>
        </authorList>
    </citation>
    <scope>NUCLEOTIDE SEQUENCE [LARGE SCALE GENOMIC DNA]</scope>
    <source>
        <strain evidence="4 5">M1486</strain>
    </source>
</reference>
<keyword evidence="6" id="KW-1185">Reference proteome</keyword>
<evidence type="ECO:0000313" key="3">
    <source>
        <dbReference type="EMBL" id="GLT14060.1"/>
    </source>
</evidence>
<sequence>MFSKFISTDRISALLFLLFCLGYGYQTTEIMLFPGDEYEPFTARTLPFALAIIGSILSLLLLVTAQPDEKRGLASHFDWKLLIAFLILMALYGLGLTWLGFVIATGGFLLGGFYLLGERKKSILFGASFPFSFAFYLLLTQGLDIYLEPGYIFNLF</sequence>
<dbReference type="Proteomes" id="UP001157156">
    <property type="component" value="Unassembled WGS sequence"/>
</dbReference>
<feature type="transmembrane region" description="Helical" evidence="1">
    <location>
        <begin position="77"/>
        <end position="92"/>
    </location>
</feature>
<reference evidence="6" key="2">
    <citation type="journal article" date="2019" name="Int. J. Syst. Evol. Microbiol.">
        <title>The Global Catalogue of Microorganisms (GCM) 10K type strain sequencing project: providing services to taxonomists for standard genome sequencing and annotation.</title>
        <authorList>
            <consortium name="The Broad Institute Genomics Platform"/>
            <consortium name="The Broad Institute Genome Sequencing Center for Infectious Disease"/>
            <person name="Wu L."/>
            <person name="Ma J."/>
        </authorList>
    </citation>
    <scope>NUCLEOTIDE SEQUENCE [LARGE SCALE GENOMIC DNA]</scope>
    <source>
        <strain evidence="6">NBRC 111146</strain>
    </source>
</reference>
<evidence type="ECO:0000313" key="4">
    <source>
        <dbReference type="EMBL" id="TVO36492.1"/>
    </source>
</evidence>
<accession>A0A557P757</accession>
<feature type="transmembrane region" description="Helical" evidence="1">
    <location>
        <begin position="123"/>
        <end position="147"/>
    </location>
</feature>
<protein>
    <submittedName>
        <fullName evidence="3">Tricarboxylic transport TctB</fullName>
    </submittedName>
    <submittedName>
        <fullName evidence="4">Tripartite tricarboxylate transporter TctB family protein</fullName>
    </submittedName>
</protein>
<gene>
    <name evidence="4" type="ORF">FOF44_09100</name>
    <name evidence="3" type="ORF">GCM10007931_10340</name>
</gene>
<keyword evidence="1" id="KW-0812">Transmembrane</keyword>
<keyword evidence="1" id="KW-1133">Transmembrane helix</keyword>
<dbReference type="EMBL" id="VMKJ01000016">
    <property type="protein sequence ID" value="TVO36492.1"/>
    <property type="molecule type" value="Genomic_DNA"/>
</dbReference>
<dbReference type="Pfam" id="PF07331">
    <property type="entry name" value="TctB"/>
    <property type="match status" value="1"/>
</dbReference>
<comment type="caution">
    <text evidence="4">The sequence shown here is derived from an EMBL/GenBank/DDBJ whole genome shotgun (WGS) entry which is preliminary data.</text>
</comment>
<proteinExistence type="predicted"/>
<dbReference type="EMBL" id="BSPV01000003">
    <property type="protein sequence ID" value="GLT14060.1"/>
    <property type="molecule type" value="Genomic_DNA"/>
</dbReference>
<evidence type="ECO:0000313" key="6">
    <source>
        <dbReference type="Proteomes" id="UP001157156"/>
    </source>
</evidence>
<reference evidence="3" key="4">
    <citation type="submission" date="2023-01" db="EMBL/GenBank/DDBJ databases">
        <title>Draft genome sequence of Vibrio algivorus strain NBRC 111146.</title>
        <authorList>
            <person name="Sun Q."/>
            <person name="Mori K."/>
        </authorList>
    </citation>
    <scope>NUCLEOTIDE SEQUENCE</scope>
    <source>
        <strain evidence="3">NBRC 111146</strain>
    </source>
</reference>
<evidence type="ECO:0000313" key="5">
    <source>
        <dbReference type="Proteomes" id="UP000319828"/>
    </source>
</evidence>
<dbReference type="OrthoDB" id="6214403at2"/>
<evidence type="ECO:0000259" key="2">
    <source>
        <dbReference type="Pfam" id="PF07331"/>
    </source>
</evidence>
<dbReference type="InterPro" id="IPR009936">
    <property type="entry name" value="DUF1468"/>
</dbReference>
<dbReference type="Proteomes" id="UP000319828">
    <property type="component" value="Unassembled WGS sequence"/>
</dbReference>
<dbReference type="AlphaFoldDB" id="A0A557P757"/>
<feature type="transmembrane region" description="Helical" evidence="1">
    <location>
        <begin position="98"/>
        <end position="116"/>
    </location>
</feature>